<dbReference type="OrthoDB" id="552847at2759"/>
<reference evidence="2" key="1">
    <citation type="journal article" date="2020" name="bioRxiv">
        <title>Comparative genomics of Chlamydomonas.</title>
        <authorList>
            <person name="Craig R.J."/>
            <person name="Hasan A.R."/>
            <person name="Ness R.W."/>
            <person name="Keightley P.D."/>
        </authorList>
    </citation>
    <scope>NUCLEOTIDE SEQUENCE</scope>
    <source>
        <strain evidence="2">SAG 7.73</strain>
    </source>
</reference>
<feature type="region of interest" description="Disordered" evidence="1">
    <location>
        <begin position="966"/>
        <end position="985"/>
    </location>
</feature>
<feature type="compositionally biased region" description="Low complexity" evidence="1">
    <location>
        <begin position="741"/>
        <end position="753"/>
    </location>
</feature>
<organism evidence="2 3">
    <name type="scientific">Chlamydomonas incerta</name>
    <dbReference type="NCBI Taxonomy" id="51695"/>
    <lineage>
        <taxon>Eukaryota</taxon>
        <taxon>Viridiplantae</taxon>
        <taxon>Chlorophyta</taxon>
        <taxon>core chlorophytes</taxon>
        <taxon>Chlorophyceae</taxon>
        <taxon>CS clade</taxon>
        <taxon>Chlamydomonadales</taxon>
        <taxon>Chlamydomonadaceae</taxon>
        <taxon>Chlamydomonas</taxon>
    </lineage>
</organism>
<name>A0A836B392_CHLIN</name>
<feature type="compositionally biased region" description="Low complexity" evidence="1">
    <location>
        <begin position="802"/>
        <end position="814"/>
    </location>
</feature>
<feature type="compositionally biased region" description="Gly residues" evidence="1">
    <location>
        <begin position="699"/>
        <end position="717"/>
    </location>
</feature>
<feature type="region of interest" description="Disordered" evidence="1">
    <location>
        <begin position="549"/>
        <end position="635"/>
    </location>
</feature>
<feature type="region of interest" description="Disordered" evidence="1">
    <location>
        <begin position="802"/>
        <end position="825"/>
    </location>
</feature>
<feature type="compositionally biased region" description="Gly residues" evidence="1">
    <location>
        <begin position="323"/>
        <end position="336"/>
    </location>
</feature>
<gene>
    <name evidence="2" type="ORF">HXX76_000905</name>
</gene>
<feature type="region of interest" description="Disordered" evidence="1">
    <location>
        <begin position="179"/>
        <end position="240"/>
    </location>
</feature>
<accession>A0A836B392</accession>
<comment type="caution">
    <text evidence="2">The sequence shown here is derived from an EMBL/GenBank/DDBJ whole genome shotgun (WGS) entry which is preliminary data.</text>
</comment>
<feature type="compositionally biased region" description="Gly residues" evidence="1">
    <location>
        <begin position="974"/>
        <end position="985"/>
    </location>
</feature>
<dbReference type="Proteomes" id="UP000650467">
    <property type="component" value="Unassembled WGS sequence"/>
</dbReference>
<feature type="compositionally biased region" description="Gly residues" evidence="1">
    <location>
        <begin position="224"/>
        <end position="240"/>
    </location>
</feature>
<feature type="region of interest" description="Disordered" evidence="1">
    <location>
        <begin position="692"/>
        <end position="755"/>
    </location>
</feature>
<feature type="region of interest" description="Disordered" evidence="1">
    <location>
        <begin position="319"/>
        <end position="358"/>
    </location>
</feature>
<sequence>MLLLAILHAETGNRWKDISKNFRKRSETDVKNIYYSSMRLVSTDNNLGRRLLSSYATAVRDCHGDPALRRAALEAKKAEHGVDDEYCEQILQSGGNGKSGARPVVRAATPGPTGTPAVTTAGASGVDDAGAAAAAAPGGDAVATTTMTAAGAGGAAAAAAVGADTSGVLVDGATSRFAEAGGSGRAAGTGDRLTQRRKTGREAQSAPLPDGRASRRRAQLAGSPGSGESGEAGGFDSGIGGGGDGVRKRAAAAFAPLGPILAAAVAHAGLASDSAAAGGHPASKGDGYGAAAGGEPLLWPLSALEGRLRRHLAAAAAAAGNAPGAGGGGRGGGGSNTSGAEASGPCRPVWDPQSGSGYLPNGGPAAQQLRRLPTGHDEGQRVRAGAEAGLVFGLGDGLGLGLRFGGPPSAPVAVAGAGPGRVVAATGAQRRGGGEEPYVPLRTMSAAATSVTLGARSGLFSGLSEAASVTAPMRSESMADGSCRPLSAPAAAAMTSSIPTAPTSTPATSSAAAAAAAGAAAMVPRELMAVALKQAAAAATAAVAGLAFDSPSHSTRSTAPGLEARRAAASTRSAPDDEAQDAAAAYHQPPLHKRQRHEAPSPPSRQLAPPLPLNFLQPLRRPAPRPAAAEDAADARELDHAHMRGTGGPAGVDHFHGAQAQQLSAQSQMLLLRPLGHTTAPKREVMVPVMVAPPSPATGAGGGGTGSGRAGGAGRGSEGAHAHAAAGSQHRRAPQGPVPAPGSTAAGEEAAASRLQADAHKQLLRQHHQQQVQQLAAQQRALEHQLLQTRVRQQQLMLLQMDEQQDPQQQVQQPPREPLPLRKRSPVDDVAVWVAAHPDRTGGVPRGQDSHLSLAAALQLAALPTHAEAQWDLDHRAMLPVGRPPQQSLARPSGAPPPRQPQQQQRQQLARSASETYGLELLCEVADEAAHEAAPSHSVRSAPAQFLHAPVPALGESTSQPIIRLGTGRSYDVGGSGDGGGGGGG</sequence>
<feature type="region of interest" description="Disordered" evidence="1">
    <location>
        <begin position="93"/>
        <end position="122"/>
    </location>
</feature>
<protein>
    <recommendedName>
        <fullName evidence="4">SANT domain-containing protein</fullName>
    </recommendedName>
</protein>
<evidence type="ECO:0000313" key="2">
    <source>
        <dbReference type="EMBL" id="KAG2446317.1"/>
    </source>
</evidence>
<feature type="compositionally biased region" description="Low complexity" evidence="1">
    <location>
        <begin position="107"/>
        <end position="122"/>
    </location>
</feature>
<keyword evidence="3" id="KW-1185">Reference proteome</keyword>
<evidence type="ECO:0000256" key="1">
    <source>
        <dbReference type="SAM" id="MobiDB-lite"/>
    </source>
</evidence>
<dbReference type="AlphaFoldDB" id="A0A836B392"/>
<feature type="region of interest" description="Disordered" evidence="1">
    <location>
        <begin position="879"/>
        <end position="912"/>
    </location>
</feature>
<evidence type="ECO:0008006" key="4">
    <source>
        <dbReference type="Google" id="ProtNLM"/>
    </source>
</evidence>
<evidence type="ECO:0000313" key="3">
    <source>
        <dbReference type="Proteomes" id="UP000650467"/>
    </source>
</evidence>
<dbReference type="EMBL" id="JAEHOC010000001">
    <property type="protein sequence ID" value="KAG2446317.1"/>
    <property type="molecule type" value="Genomic_DNA"/>
</dbReference>
<proteinExistence type="predicted"/>